<name>A0A1Y5P7K8_9MYCO</name>
<evidence type="ECO:0000313" key="1">
    <source>
        <dbReference type="EMBL" id="SBS72071.1"/>
    </source>
</evidence>
<gene>
    <name evidence="1" type="ORF">MHPYR_120170</name>
</gene>
<dbReference type="EMBL" id="FLQS01000004">
    <property type="protein sequence ID" value="SBS72071.1"/>
    <property type="molecule type" value="Genomic_DNA"/>
</dbReference>
<protein>
    <submittedName>
        <fullName evidence="1">Uncharacterized protein</fullName>
    </submittedName>
</protein>
<accession>A0A1Y5P7K8</accession>
<organism evidence="1">
    <name type="scientific">uncultured Mycobacterium sp</name>
    <dbReference type="NCBI Taxonomy" id="171292"/>
    <lineage>
        <taxon>Bacteria</taxon>
        <taxon>Bacillati</taxon>
        <taxon>Actinomycetota</taxon>
        <taxon>Actinomycetes</taxon>
        <taxon>Mycobacteriales</taxon>
        <taxon>Mycobacteriaceae</taxon>
        <taxon>Mycobacterium</taxon>
        <taxon>environmental samples</taxon>
    </lineage>
</organism>
<reference evidence="1" key="1">
    <citation type="submission" date="2016-03" db="EMBL/GenBank/DDBJ databases">
        <authorList>
            <person name="Ploux O."/>
        </authorList>
    </citation>
    <scope>NUCLEOTIDE SEQUENCE</scope>
    <source>
        <strain evidence="1">UC10</strain>
    </source>
</reference>
<dbReference type="AlphaFoldDB" id="A0A1Y5P7K8"/>
<proteinExistence type="predicted"/>
<sequence length="30" mass="2968">MGIHGEARGAEFVNRAAAATLAAIEAAGKN</sequence>